<feature type="compositionally biased region" description="Low complexity" evidence="1">
    <location>
        <begin position="32"/>
        <end position="50"/>
    </location>
</feature>
<proteinExistence type="predicted"/>
<accession>A0A5P1FEL2</accession>
<reference evidence="3" key="1">
    <citation type="journal article" date="2017" name="Nat. Commun.">
        <title>The asparagus genome sheds light on the origin and evolution of a young Y chromosome.</title>
        <authorList>
            <person name="Harkess A."/>
            <person name="Zhou J."/>
            <person name="Xu C."/>
            <person name="Bowers J.E."/>
            <person name="Van der Hulst R."/>
            <person name="Ayyampalayam S."/>
            <person name="Mercati F."/>
            <person name="Riccardi P."/>
            <person name="McKain M.R."/>
            <person name="Kakrana A."/>
            <person name="Tang H."/>
            <person name="Ray J."/>
            <person name="Groenendijk J."/>
            <person name="Arikit S."/>
            <person name="Mathioni S.M."/>
            <person name="Nakano M."/>
            <person name="Shan H."/>
            <person name="Telgmann-Rauber A."/>
            <person name="Kanno A."/>
            <person name="Yue Z."/>
            <person name="Chen H."/>
            <person name="Li W."/>
            <person name="Chen Y."/>
            <person name="Xu X."/>
            <person name="Zhang Y."/>
            <person name="Luo S."/>
            <person name="Chen H."/>
            <person name="Gao J."/>
            <person name="Mao Z."/>
            <person name="Pires J.C."/>
            <person name="Luo M."/>
            <person name="Kudrna D."/>
            <person name="Wing R.A."/>
            <person name="Meyers B.C."/>
            <person name="Yi K."/>
            <person name="Kong H."/>
            <person name="Lavrijsen P."/>
            <person name="Sunseri F."/>
            <person name="Falavigna A."/>
            <person name="Ye Y."/>
            <person name="Leebens-Mack J.H."/>
            <person name="Chen G."/>
        </authorList>
    </citation>
    <scope>NUCLEOTIDE SEQUENCE [LARGE SCALE GENOMIC DNA]</scope>
    <source>
        <strain evidence="3">cv. DH0086</strain>
    </source>
</reference>
<feature type="compositionally biased region" description="Low complexity" evidence="1">
    <location>
        <begin position="123"/>
        <end position="148"/>
    </location>
</feature>
<keyword evidence="3" id="KW-1185">Reference proteome</keyword>
<protein>
    <submittedName>
        <fullName evidence="2">Uncharacterized protein</fullName>
    </submittedName>
</protein>
<dbReference type="Gramene" id="ONK76805">
    <property type="protein sequence ID" value="ONK76805"/>
    <property type="gene ID" value="A4U43_C02F20"/>
</dbReference>
<sequence>MSSQLPSLPTFALPRLPSPPTPSTSPPPPFASSPTHALASPPSARPQSRPNYNPSSFQFHLLSSPHILFPHYKPNLSLNYAGDASNALSAFLRSGFTIRWDLSVDAYNSSCFACRRAAGGVGTSPSTPTTPAASPAAALRAASAGSTTPIRSNPSCVSPPSTT</sequence>
<feature type="region of interest" description="Disordered" evidence="1">
    <location>
        <begin position="120"/>
        <end position="163"/>
    </location>
</feature>
<feature type="compositionally biased region" description="Pro residues" evidence="1">
    <location>
        <begin position="16"/>
        <end position="31"/>
    </location>
</feature>
<dbReference type="AlphaFoldDB" id="A0A5P1FEL2"/>
<evidence type="ECO:0000313" key="3">
    <source>
        <dbReference type="Proteomes" id="UP000243459"/>
    </source>
</evidence>
<name>A0A5P1FEL2_ASPOF</name>
<evidence type="ECO:0000313" key="2">
    <source>
        <dbReference type="EMBL" id="ONK76805.1"/>
    </source>
</evidence>
<feature type="region of interest" description="Disordered" evidence="1">
    <location>
        <begin position="1"/>
        <end position="52"/>
    </location>
</feature>
<organism evidence="2 3">
    <name type="scientific">Asparagus officinalis</name>
    <name type="common">Garden asparagus</name>
    <dbReference type="NCBI Taxonomy" id="4686"/>
    <lineage>
        <taxon>Eukaryota</taxon>
        <taxon>Viridiplantae</taxon>
        <taxon>Streptophyta</taxon>
        <taxon>Embryophyta</taxon>
        <taxon>Tracheophyta</taxon>
        <taxon>Spermatophyta</taxon>
        <taxon>Magnoliopsida</taxon>
        <taxon>Liliopsida</taxon>
        <taxon>Asparagales</taxon>
        <taxon>Asparagaceae</taxon>
        <taxon>Asparagoideae</taxon>
        <taxon>Asparagus</taxon>
    </lineage>
</organism>
<gene>
    <name evidence="2" type="ORF">A4U43_C02F20</name>
</gene>
<feature type="compositionally biased region" description="Polar residues" evidence="1">
    <location>
        <begin position="149"/>
        <end position="163"/>
    </location>
</feature>
<dbReference type="EMBL" id="CM007382">
    <property type="protein sequence ID" value="ONK76805.1"/>
    <property type="molecule type" value="Genomic_DNA"/>
</dbReference>
<dbReference type="Proteomes" id="UP000243459">
    <property type="component" value="Chromosome 2"/>
</dbReference>
<evidence type="ECO:0000256" key="1">
    <source>
        <dbReference type="SAM" id="MobiDB-lite"/>
    </source>
</evidence>